<dbReference type="SUPFAM" id="SSF47384">
    <property type="entry name" value="Homodimeric domain of signal transducing histidine kinase"/>
    <property type="match status" value="1"/>
</dbReference>
<evidence type="ECO:0000256" key="2">
    <source>
        <dbReference type="ARBA" id="ARBA00012438"/>
    </source>
</evidence>
<dbReference type="InterPro" id="IPR003594">
    <property type="entry name" value="HATPase_dom"/>
</dbReference>
<evidence type="ECO:0000256" key="7">
    <source>
        <dbReference type="SAM" id="Phobius"/>
    </source>
</evidence>
<dbReference type="AlphaFoldDB" id="A0A7T3RC25"/>
<dbReference type="CDD" id="cd00082">
    <property type="entry name" value="HisKA"/>
    <property type="match status" value="1"/>
</dbReference>
<accession>A0A7T3RC25</accession>
<evidence type="ECO:0000256" key="5">
    <source>
        <dbReference type="ARBA" id="ARBA00022777"/>
    </source>
</evidence>
<keyword evidence="6" id="KW-0902">Two-component regulatory system</keyword>
<evidence type="ECO:0000256" key="6">
    <source>
        <dbReference type="ARBA" id="ARBA00023012"/>
    </source>
</evidence>
<sequence>MAVIVFMLNYNLALTNYDGSERFMQDLLEHDGHPPAFEYERFSYNHGAKIEKQDSHLSIIKFLFPFSPMPAGFRNFYSGLLNSSGRLYRTISDFSSSETDEELNTIIARMFADRTADYSHKLYNGYAFRMRPHADGYLIVILDRRNEIHLQFNFTLISLAVFFVSLVIAFFICWGFSFWAIKPVKEAFVRQKQFIADASHELKTPVAVIGANADVLEQEIPGNKWLEYIKKENMRMSALIKDLLFLARNDSGRLEMNPVRFDLASCCACAVLPFESVVFEQGKKLETEIPQTPVYVYADESRIKQCLVIFLDNALKNSEKGDLVRVSAGMSDGKCFIKVFNTGHGIPKDALTKIFNRFYRADTSRARATGGCGLGLSIAKTIADSHHARITVNSVEGKNAEFTLYLNQDLRHRISRLY</sequence>
<keyword evidence="5 9" id="KW-0418">Kinase</keyword>
<dbReference type="KEGG" id="tper:IWA51_08720"/>
<dbReference type="Pfam" id="PF02518">
    <property type="entry name" value="HATPase_c"/>
    <property type="match status" value="1"/>
</dbReference>
<evidence type="ECO:0000313" key="10">
    <source>
        <dbReference type="Proteomes" id="UP000595224"/>
    </source>
</evidence>
<dbReference type="PANTHER" id="PTHR45453">
    <property type="entry name" value="PHOSPHATE REGULON SENSOR PROTEIN PHOR"/>
    <property type="match status" value="1"/>
</dbReference>
<evidence type="ECO:0000256" key="4">
    <source>
        <dbReference type="ARBA" id="ARBA00022679"/>
    </source>
</evidence>
<dbReference type="GO" id="GO:0000155">
    <property type="term" value="F:phosphorelay sensor kinase activity"/>
    <property type="evidence" value="ECO:0007669"/>
    <property type="project" value="InterPro"/>
</dbReference>
<dbReference type="Proteomes" id="UP000595224">
    <property type="component" value="Chromosome"/>
</dbReference>
<dbReference type="InterPro" id="IPR003661">
    <property type="entry name" value="HisK_dim/P_dom"/>
</dbReference>
<organism evidence="9 10">
    <name type="scientific">Treponema peruense</name>
    <dbReference type="NCBI Taxonomy" id="2787628"/>
    <lineage>
        <taxon>Bacteria</taxon>
        <taxon>Pseudomonadati</taxon>
        <taxon>Spirochaetota</taxon>
        <taxon>Spirochaetia</taxon>
        <taxon>Spirochaetales</taxon>
        <taxon>Treponemataceae</taxon>
        <taxon>Treponema</taxon>
    </lineage>
</organism>
<keyword evidence="4" id="KW-0808">Transferase</keyword>
<dbReference type="CDD" id="cd00075">
    <property type="entry name" value="HATPase"/>
    <property type="match status" value="1"/>
</dbReference>
<keyword evidence="10" id="KW-1185">Reference proteome</keyword>
<keyword evidence="7" id="KW-0472">Membrane</keyword>
<dbReference type="InterPro" id="IPR036097">
    <property type="entry name" value="HisK_dim/P_sf"/>
</dbReference>
<reference evidence="9 10" key="1">
    <citation type="submission" date="2020-11" db="EMBL/GenBank/DDBJ databases">
        <title>Treponema Peruensis nv. sp., first commensal Treponema isolated from human feces.</title>
        <authorList>
            <person name="Belkhou C."/>
            <person name="Raes J."/>
        </authorList>
    </citation>
    <scope>NUCLEOTIDE SEQUENCE [LARGE SCALE GENOMIC DNA]</scope>
    <source>
        <strain evidence="9 10">RCC2812</strain>
    </source>
</reference>
<dbReference type="InterPro" id="IPR036890">
    <property type="entry name" value="HATPase_C_sf"/>
</dbReference>
<evidence type="ECO:0000256" key="3">
    <source>
        <dbReference type="ARBA" id="ARBA00022553"/>
    </source>
</evidence>
<evidence type="ECO:0000313" key="9">
    <source>
        <dbReference type="EMBL" id="QQA00353.1"/>
    </source>
</evidence>
<gene>
    <name evidence="9" type="ORF">IWA51_08720</name>
</gene>
<comment type="catalytic activity">
    <reaction evidence="1">
        <text>ATP + protein L-histidine = ADP + protein N-phospho-L-histidine.</text>
        <dbReference type="EC" id="2.7.13.3"/>
    </reaction>
</comment>
<dbReference type="Gene3D" id="3.30.565.10">
    <property type="entry name" value="Histidine kinase-like ATPase, C-terminal domain"/>
    <property type="match status" value="1"/>
</dbReference>
<dbReference type="PRINTS" id="PR00344">
    <property type="entry name" value="BCTRLSENSOR"/>
</dbReference>
<proteinExistence type="predicted"/>
<dbReference type="InterPro" id="IPR004358">
    <property type="entry name" value="Sig_transdc_His_kin-like_C"/>
</dbReference>
<name>A0A7T3RC25_9SPIR</name>
<dbReference type="SUPFAM" id="SSF55874">
    <property type="entry name" value="ATPase domain of HSP90 chaperone/DNA topoisomerase II/histidine kinase"/>
    <property type="match status" value="1"/>
</dbReference>
<dbReference type="GO" id="GO:0005886">
    <property type="term" value="C:plasma membrane"/>
    <property type="evidence" value="ECO:0007669"/>
    <property type="project" value="TreeGrafter"/>
</dbReference>
<dbReference type="InterPro" id="IPR005467">
    <property type="entry name" value="His_kinase_dom"/>
</dbReference>
<keyword evidence="3" id="KW-0597">Phosphoprotein</keyword>
<dbReference type="EC" id="2.7.13.3" evidence="2"/>
<dbReference type="GO" id="GO:0004721">
    <property type="term" value="F:phosphoprotein phosphatase activity"/>
    <property type="evidence" value="ECO:0007669"/>
    <property type="project" value="TreeGrafter"/>
</dbReference>
<dbReference type="Pfam" id="PF00512">
    <property type="entry name" value="HisKA"/>
    <property type="match status" value="1"/>
</dbReference>
<dbReference type="RefSeq" id="WP_198442133.1">
    <property type="nucleotide sequence ID" value="NZ_CBCSHE010000001.1"/>
</dbReference>
<dbReference type="SMART" id="SM00388">
    <property type="entry name" value="HisKA"/>
    <property type="match status" value="1"/>
</dbReference>
<dbReference type="PROSITE" id="PS50109">
    <property type="entry name" value="HIS_KIN"/>
    <property type="match status" value="1"/>
</dbReference>
<dbReference type="GO" id="GO:0016036">
    <property type="term" value="P:cellular response to phosphate starvation"/>
    <property type="evidence" value="ECO:0007669"/>
    <property type="project" value="TreeGrafter"/>
</dbReference>
<feature type="transmembrane region" description="Helical" evidence="7">
    <location>
        <begin position="154"/>
        <end position="181"/>
    </location>
</feature>
<keyword evidence="7" id="KW-1133">Transmembrane helix</keyword>
<evidence type="ECO:0000259" key="8">
    <source>
        <dbReference type="PROSITE" id="PS50109"/>
    </source>
</evidence>
<dbReference type="PANTHER" id="PTHR45453:SF1">
    <property type="entry name" value="PHOSPHATE REGULON SENSOR PROTEIN PHOR"/>
    <property type="match status" value="1"/>
</dbReference>
<dbReference type="EMBL" id="CP064936">
    <property type="protein sequence ID" value="QQA00353.1"/>
    <property type="molecule type" value="Genomic_DNA"/>
</dbReference>
<dbReference type="InterPro" id="IPR050351">
    <property type="entry name" value="BphY/WalK/GraS-like"/>
</dbReference>
<feature type="domain" description="Histidine kinase" evidence="8">
    <location>
        <begin position="197"/>
        <end position="410"/>
    </location>
</feature>
<dbReference type="SMART" id="SM00387">
    <property type="entry name" value="HATPase_c"/>
    <property type="match status" value="1"/>
</dbReference>
<evidence type="ECO:0000256" key="1">
    <source>
        <dbReference type="ARBA" id="ARBA00000085"/>
    </source>
</evidence>
<keyword evidence="7" id="KW-0812">Transmembrane</keyword>
<protein>
    <recommendedName>
        <fullName evidence="2">histidine kinase</fullName>
        <ecNumber evidence="2">2.7.13.3</ecNumber>
    </recommendedName>
</protein>
<dbReference type="Gene3D" id="1.10.287.130">
    <property type="match status" value="1"/>
</dbReference>